<evidence type="ECO:0000313" key="3">
    <source>
        <dbReference type="Proteomes" id="UP001066276"/>
    </source>
</evidence>
<dbReference type="AlphaFoldDB" id="A0AAV7NTG2"/>
<dbReference type="EMBL" id="JANPWB010000012">
    <property type="protein sequence ID" value="KAJ1117992.1"/>
    <property type="molecule type" value="Genomic_DNA"/>
</dbReference>
<evidence type="ECO:0000313" key="2">
    <source>
        <dbReference type="EMBL" id="KAJ1117992.1"/>
    </source>
</evidence>
<accession>A0AAV7NTG2</accession>
<name>A0AAV7NTG2_PLEWA</name>
<reference evidence="2" key="1">
    <citation type="journal article" date="2022" name="bioRxiv">
        <title>Sequencing and chromosome-scale assembly of the giantPleurodeles waltlgenome.</title>
        <authorList>
            <person name="Brown T."/>
            <person name="Elewa A."/>
            <person name="Iarovenko S."/>
            <person name="Subramanian E."/>
            <person name="Araus A.J."/>
            <person name="Petzold A."/>
            <person name="Susuki M."/>
            <person name="Suzuki K.-i.T."/>
            <person name="Hayashi T."/>
            <person name="Toyoda A."/>
            <person name="Oliveira C."/>
            <person name="Osipova E."/>
            <person name="Leigh N.D."/>
            <person name="Simon A."/>
            <person name="Yun M.H."/>
        </authorList>
    </citation>
    <scope>NUCLEOTIDE SEQUENCE</scope>
    <source>
        <strain evidence="2">20211129_DDA</strain>
        <tissue evidence="2">Liver</tissue>
    </source>
</reference>
<organism evidence="2 3">
    <name type="scientific">Pleurodeles waltl</name>
    <name type="common">Iberian ribbed newt</name>
    <dbReference type="NCBI Taxonomy" id="8319"/>
    <lineage>
        <taxon>Eukaryota</taxon>
        <taxon>Metazoa</taxon>
        <taxon>Chordata</taxon>
        <taxon>Craniata</taxon>
        <taxon>Vertebrata</taxon>
        <taxon>Euteleostomi</taxon>
        <taxon>Amphibia</taxon>
        <taxon>Batrachia</taxon>
        <taxon>Caudata</taxon>
        <taxon>Salamandroidea</taxon>
        <taxon>Salamandridae</taxon>
        <taxon>Pleurodelinae</taxon>
        <taxon>Pleurodeles</taxon>
    </lineage>
</organism>
<comment type="caution">
    <text evidence="2">The sequence shown here is derived from an EMBL/GenBank/DDBJ whole genome shotgun (WGS) entry which is preliminary data.</text>
</comment>
<sequence>MWDLRGGRGRAGEKTQDLRERRGRAREETCDPIKRSKDTGPEREEGTRRKENAGPEREERTRRKENAGPETKAKEEPIKVEPKDGGGRLLEEAWGAKGGSVRTRQPCHVPGGAWLNKVRSLCYQTVSYKKMREGSEETVGENTPYV</sequence>
<feature type="compositionally biased region" description="Basic and acidic residues" evidence="1">
    <location>
        <begin position="10"/>
        <end position="90"/>
    </location>
</feature>
<keyword evidence="3" id="KW-1185">Reference proteome</keyword>
<proteinExistence type="predicted"/>
<gene>
    <name evidence="2" type="ORF">NDU88_006187</name>
</gene>
<feature type="region of interest" description="Disordered" evidence="1">
    <location>
        <begin position="1"/>
        <end position="90"/>
    </location>
</feature>
<dbReference type="Proteomes" id="UP001066276">
    <property type="component" value="Chromosome 8"/>
</dbReference>
<evidence type="ECO:0000256" key="1">
    <source>
        <dbReference type="SAM" id="MobiDB-lite"/>
    </source>
</evidence>
<protein>
    <submittedName>
        <fullName evidence="2">Uncharacterized protein</fullName>
    </submittedName>
</protein>